<feature type="non-terminal residue" evidence="1">
    <location>
        <position position="81"/>
    </location>
</feature>
<sequence>MHYREQFPPHPFFPRFATPEEWQEYMRTDLVEYTRIMDRNQAIFYEDYGRHQAQVQAQQAEEARIAAEVAATTFDWQDFGL</sequence>
<reference evidence="1 2" key="1">
    <citation type="journal article" date="2018" name="Front. Plant Sci.">
        <title>Red Clover (Trifolium pratense) and Zigzag Clover (T. medium) - A Picture of Genomic Similarities and Differences.</title>
        <authorList>
            <person name="Dluhosova J."/>
            <person name="Istvanek J."/>
            <person name="Nedelnik J."/>
            <person name="Repkova J."/>
        </authorList>
    </citation>
    <scope>NUCLEOTIDE SEQUENCE [LARGE SCALE GENOMIC DNA]</scope>
    <source>
        <strain evidence="2">cv. 10/8</strain>
        <tissue evidence="1">Leaf</tissue>
    </source>
</reference>
<organism evidence="1 2">
    <name type="scientific">Trifolium medium</name>
    <dbReference type="NCBI Taxonomy" id="97028"/>
    <lineage>
        <taxon>Eukaryota</taxon>
        <taxon>Viridiplantae</taxon>
        <taxon>Streptophyta</taxon>
        <taxon>Embryophyta</taxon>
        <taxon>Tracheophyta</taxon>
        <taxon>Spermatophyta</taxon>
        <taxon>Magnoliopsida</taxon>
        <taxon>eudicotyledons</taxon>
        <taxon>Gunneridae</taxon>
        <taxon>Pentapetalae</taxon>
        <taxon>rosids</taxon>
        <taxon>fabids</taxon>
        <taxon>Fabales</taxon>
        <taxon>Fabaceae</taxon>
        <taxon>Papilionoideae</taxon>
        <taxon>50 kb inversion clade</taxon>
        <taxon>NPAAA clade</taxon>
        <taxon>Hologalegina</taxon>
        <taxon>IRL clade</taxon>
        <taxon>Trifolieae</taxon>
        <taxon>Trifolium</taxon>
    </lineage>
</organism>
<evidence type="ECO:0000313" key="1">
    <source>
        <dbReference type="EMBL" id="MCI61745.1"/>
    </source>
</evidence>
<protein>
    <submittedName>
        <fullName evidence="1">Uncharacterized protein</fullName>
    </submittedName>
</protein>
<name>A0A392TPH4_9FABA</name>
<dbReference type="Proteomes" id="UP000265520">
    <property type="component" value="Unassembled WGS sequence"/>
</dbReference>
<dbReference type="AlphaFoldDB" id="A0A392TPH4"/>
<dbReference type="EMBL" id="LXQA010605491">
    <property type="protein sequence ID" value="MCI61745.1"/>
    <property type="molecule type" value="Genomic_DNA"/>
</dbReference>
<evidence type="ECO:0000313" key="2">
    <source>
        <dbReference type="Proteomes" id="UP000265520"/>
    </source>
</evidence>
<proteinExistence type="predicted"/>
<comment type="caution">
    <text evidence="1">The sequence shown here is derived from an EMBL/GenBank/DDBJ whole genome shotgun (WGS) entry which is preliminary data.</text>
</comment>
<accession>A0A392TPH4</accession>
<keyword evidence="2" id="KW-1185">Reference proteome</keyword>